<dbReference type="EMBL" id="JAFEMO010000005">
    <property type="protein sequence ID" value="KAH7570356.1"/>
    <property type="molecule type" value="Genomic_DNA"/>
</dbReference>
<proteinExistence type="predicted"/>
<protein>
    <recommendedName>
        <fullName evidence="5">NADP-dependent oxidoreductase domain-containing protein</fullName>
    </recommendedName>
</protein>
<accession>A0ABQ8I169</accession>
<gene>
    <name evidence="3" type="ORF">JRO89_XS05G0092400</name>
</gene>
<dbReference type="Gene3D" id="3.20.20.100">
    <property type="entry name" value="NADP-dependent oxidoreductase domain"/>
    <property type="match status" value="1"/>
</dbReference>
<evidence type="ECO:0000259" key="2">
    <source>
        <dbReference type="Pfam" id="PF22906"/>
    </source>
</evidence>
<dbReference type="PROSITE" id="PS00063">
    <property type="entry name" value="ALDOKETO_REDUCTASE_3"/>
    <property type="match status" value="1"/>
</dbReference>
<comment type="caution">
    <text evidence="3">The sequence shown here is derived from an EMBL/GenBank/DDBJ whole genome shotgun (WGS) entry which is preliminary data.</text>
</comment>
<dbReference type="InterPro" id="IPR036812">
    <property type="entry name" value="NAD(P)_OxRdtase_dom_sf"/>
</dbReference>
<dbReference type="SUPFAM" id="SSF51430">
    <property type="entry name" value="NAD(P)-linked oxidoreductase"/>
    <property type="match status" value="1"/>
</dbReference>
<organism evidence="3 4">
    <name type="scientific">Xanthoceras sorbifolium</name>
    <dbReference type="NCBI Taxonomy" id="99658"/>
    <lineage>
        <taxon>Eukaryota</taxon>
        <taxon>Viridiplantae</taxon>
        <taxon>Streptophyta</taxon>
        <taxon>Embryophyta</taxon>
        <taxon>Tracheophyta</taxon>
        <taxon>Spermatophyta</taxon>
        <taxon>Magnoliopsida</taxon>
        <taxon>eudicotyledons</taxon>
        <taxon>Gunneridae</taxon>
        <taxon>Pentapetalae</taxon>
        <taxon>rosids</taxon>
        <taxon>malvids</taxon>
        <taxon>Sapindales</taxon>
        <taxon>Sapindaceae</taxon>
        <taxon>Xanthoceroideae</taxon>
        <taxon>Xanthoceras</taxon>
    </lineage>
</organism>
<dbReference type="InterPro" id="IPR023210">
    <property type="entry name" value="NADP_OxRdtase_dom"/>
</dbReference>
<evidence type="ECO:0000259" key="1">
    <source>
        <dbReference type="Pfam" id="PF00248"/>
    </source>
</evidence>
<dbReference type="InterPro" id="IPR018170">
    <property type="entry name" value="Aldo/ket_reductase_CS"/>
</dbReference>
<evidence type="ECO:0000313" key="3">
    <source>
        <dbReference type="EMBL" id="KAH7570356.1"/>
    </source>
</evidence>
<feature type="domain" description="NADP-dependent oxidoreductase" evidence="1">
    <location>
        <begin position="82"/>
        <end position="211"/>
    </location>
</feature>
<name>A0ABQ8I169_9ROSI</name>
<dbReference type="Pfam" id="PF00248">
    <property type="entry name" value="Aldo_ket_red"/>
    <property type="match status" value="1"/>
</dbReference>
<dbReference type="InterPro" id="IPR020471">
    <property type="entry name" value="AKR"/>
</dbReference>
<reference evidence="3 4" key="1">
    <citation type="submission" date="2021-02" db="EMBL/GenBank/DDBJ databases">
        <title>Plant Genome Project.</title>
        <authorList>
            <person name="Zhang R.-G."/>
        </authorList>
    </citation>
    <scope>NUCLEOTIDE SEQUENCE [LARGE SCALE GENOMIC DNA]</scope>
    <source>
        <tissue evidence="3">Leaves</tissue>
    </source>
</reference>
<sequence>MFKSPHMIKFNNIKDKQDNYNNNIGDGCALEGQCICLEDRHCSPSQGYFCKPGLVYSEARVCRLCGKHGRVSETWSHLSPSVSATSLCKKLKTILSLATIPPSVNQVEINPIWQQRKLVELCKAKGIIITAFSPLGAKGTSWGTNQVTDNEALKHIAKAHGKTVVQVSLRWIIEQGATAVVKSFNRKRMKENLEIFDWALTDEDYEKINQIPQHRLFNDDFVFPHGAFKNVEELWDDEY</sequence>
<evidence type="ECO:0000313" key="4">
    <source>
        <dbReference type="Proteomes" id="UP000827721"/>
    </source>
</evidence>
<evidence type="ECO:0008006" key="5">
    <source>
        <dbReference type="Google" id="ProtNLM"/>
    </source>
</evidence>
<dbReference type="PRINTS" id="PR00069">
    <property type="entry name" value="ALDKETRDTASE"/>
</dbReference>
<keyword evidence="4" id="KW-1185">Reference proteome</keyword>
<feature type="domain" description="L-gulonolactone oxidase 2-like C-terminal" evidence="2">
    <location>
        <begin position="26"/>
        <end position="63"/>
    </location>
</feature>
<dbReference type="Proteomes" id="UP000827721">
    <property type="component" value="Unassembled WGS sequence"/>
</dbReference>
<dbReference type="InterPro" id="IPR055154">
    <property type="entry name" value="GULLO2-like_C"/>
</dbReference>
<dbReference type="Pfam" id="PF22906">
    <property type="entry name" value="GULLO2-like_3rd"/>
    <property type="match status" value="1"/>
</dbReference>
<dbReference type="PANTHER" id="PTHR11732">
    <property type="entry name" value="ALDO/KETO REDUCTASE"/>
    <property type="match status" value="1"/>
</dbReference>